<dbReference type="AlphaFoldDB" id="A0A6B2FYR0"/>
<sequence length="108" mass="12970">MCIHLRRFHLYGYSMEVFFTLFVSNRTKYRVIMNQADNECGSRAVDSFINYETVKVFFWYNFISILTTKNLNQKNMTRSLKYMKTLPKKQFSRFQLSISDKALLSHLD</sequence>
<proteinExistence type="predicted"/>
<evidence type="ECO:0000313" key="1">
    <source>
        <dbReference type="EMBL" id="NDJ96718.1"/>
    </source>
</evidence>
<accession>A0A6B2FYR0</accession>
<protein>
    <submittedName>
        <fullName evidence="1">ABC transporter B family member 23, mitochondrial (Trinotate prediction)</fullName>
    </submittedName>
</protein>
<dbReference type="EMBL" id="GHBR01001502">
    <property type="protein sequence ID" value="NDJ96718.1"/>
    <property type="molecule type" value="Transcribed_RNA"/>
</dbReference>
<reference evidence="1" key="1">
    <citation type="submission" date="2018-11" db="EMBL/GenBank/DDBJ databases">
        <title>Myxobolus squamalis genome and transcriptome.</title>
        <authorList>
            <person name="Yahalomi D."/>
            <person name="Atkinson S.D."/>
            <person name="Neuhof M."/>
            <person name="Chang E.S."/>
            <person name="Philippe H."/>
            <person name="Cartwright P."/>
            <person name="Bartholomew J.L."/>
            <person name="Huchon D."/>
        </authorList>
    </citation>
    <scope>NUCLEOTIDE SEQUENCE</scope>
    <source>
        <strain evidence="1">71B08</strain>
        <tissue evidence="1">Whole</tissue>
    </source>
</reference>
<organism evidence="1">
    <name type="scientific">Myxobolus squamalis</name>
    <name type="common">Myxosporean</name>
    <dbReference type="NCBI Taxonomy" id="59785"/>
    <lineage>
        <taxon>Eukaryota</taxon>
        <taxon>Metazoa</taxon>
        <taxon>Cnidaria</taxon>
        <taxon>Myxozoa</taxon>
        <taxon>Myxosporea</taxon>
        <taxon>Bivalvulida</taxon>
        <taxon>Platysporina</taxon>
        <taxon>Myxobolidae</taxon>
        <taxon>Myxobolus</taxon>
    </lineage>
</organism>
<name>A0A6B2FYR0_MYXSQ</name>